<dbReference type="InterPro" id="IPR002999">
    <property type="entry name" value="Tudor"/>
</dbReference>
<feature type="domain" description="Tudor" evidence="3">
    <location>
        <begin position="438"/>
        <end position="497"/>
    </location>
</feature>
<dbReference type="RefSeq" id="XP_019554003.3">
    <property type="nucleotide sequence ID" value="XM_019698458.3"/>
</dbReference>
<protein>
    <recommendedName>
        <fullName evidence="6">Tudor domain-containing protein</fullName>
    </recommendedName>
</protein>
<dbReference type="PROSITE" id="PS50103">
    <property type="entry name" value="ZF_C3H1"/>
    <property type="match status" value="1"/>
</dbReference>
<evidence type="ECO:0000259" key="3">
    <source>
        <dbReference type="PROSITE" id="PS50304"/>
    </source>
</evidence>
<keyword evidence="1" id="KW-0862">Zinc</keyword>
<dbReference type="PANTHER" id="PTHR22948:SF72">
    <property type="entry name" value="TUDOR DOMAIN-CONTAINING PROTEIN"/>
    <property type="match status" value="1"/>
</dbReference>
<evidence type="ECO:0000256" key="1">
    <source>
        <dbReference type="PROSITE-ProRule" id="PRU00723"/>
    </source>
</evidence>
<dbReference type="PROSITE" id="PS50304">
    <property type="entry name" value="TUDOR"/>
    <property type="match status" value="1"/>
</dbReference>
<dbReference type="InterPro" id="IPR050621">
    <property type="entry name" value="Tudor_domain_containing"/>
</dbReference>
<feature type="zinc finger region" description="C3H1-type" evidence="1">
    <location>
        <begin position="332"/>
        <end position="361"/>
    </location>
</feature>
<organism evidence="4 5">
    <name type="scientific">Aedes albopictus</name>
    <name type="common">Asian tiger mosquito</name>
    <name type="synonym">Stegomyia albopicta</name>
    <dbReference type="NCBI Taxonomy" id="7160"/>
    <lineage>
        <taxon>Eukaryota</taxon>
        <taxon>Metazoa</taxon>
        <taxon>Ecdysozoa</taxon>
        <taxon>Arthropoda</taxon>
        <taxon>Hexapoda</taxon>
        <taxon>Insecta</taxon>
        <taxon>Pterygota</taxon>
        <taxon>Neoptera</taxon>
        <taxon>Endopterygota</taxon>
        <taxon>Diptera</taxon>
        <taxon>Nematocera</taxon>
        <taxon>Culicoidea</taxon>
        <taxon>Culicidae</taxon>
        <taxon>Culicinae</taxon>
        <taxon>Aedini</taxon>
        <taxon>Aedes</taxon>
        <taxon>Stegomyia</taxon>
    </lineage>
</organism>
<accession>A0ABM2A2Q9</accession>
<evidence type="ECO:0000313" key="4">
    <source>
        <dbReference type="EnsemblMetazoa" id="AALFPA23_023890.P35606"/>
    </source>
</evidence>
<dbReference type="GeneID" id="109423491"/>
<dbReference type="InterPro" id="IPR000571">
    <property type="entry name" value="Znf_CCCH"/>
</dbReference>
<dbReference type="Proteomes" id="UP000069940">
    <property type="component" value="Unassembled WGS sequence"/>
</dbReference>
<dbReference type="InterPro" id="IPR035437">
    <property type="entry name" value="SNase_OB-fold_sf"/>
</dbReference>
<keyword evidence="1" id="KW-0863">Zinc-finger</keyword>
<keyword evidence="1" id="KW-0479">Metal-binding</keyword>
<reference evidence="5" key="1">
    <citation type="journal article" date="2015" name="Proc. Natl. Acad. Sci. U.S.A.">
        <title>Genome sequence of the Asian Tiger mosquito, Aedes albopictus, reveals insights into its biology, genetics, and evolution.</title>
        <authorList>
            <person name="Chen X.G."/>
            <person name="Jiang X."/>
            <person name="Gu J."/>
            <person name="Xu M."/>
            <person name="Wu Y."/>
            <person name="Deng Y."/>
            <person name="Zhang C."/>
            <person name="Bonizzoni M."/>
            <person name="Dermauw W."/>
            <person name="Vontas J."/>
            <person name="Armbruster P."/>
            <person name="Huang X."/>
            <person name="Yang Y."/>
            <person name="Zhang H."/>
            <person name="He W."/>
            <person name="Peng H."/>
            <person name="Liu Y."/>
            <person name="Wu K."/>
            <person name="Chen J."/>
            <person name="Lirakis M."/>
            <person name="Topalis P."/>
            <person name="Van Leeuwen T."/>
            <person name="Hall A.B."/>
            <person name="Jiang X."/>
            <person name="Thorpe C."/>
            <person name="Mueller R.L."/>
            <person name="Sun C."/>
            <person name="Waterhouse R.M."/>
            <person name="Yan G."/>
            <person name="Tu Z.J."/>
            <person name="Fang X."/>
            <person name="James A.A."/>
        </authorList>
    </citation>
    <scope>NUCLEOTIDE SEQUENCE [LARGE SCALE GENOMIC DNA]</scope>
    <source>
        <strain evidence="5">Foshan</strain>
    </source>
</reference>
<dbReference type="EnsemblMetazoa" id="AALFPA23_023890.R35606">
    <property type="protein sequence ID" value="AALFPA23_023890.P35606"/>
    <property type="gene ID" value="AALFPA23_023890"/>
</dbReference>
<dbReference type="CDD" id="cd20379">
    <property type="entry name" value="Tudor_dTUD-like"/>
    <property type="match status" value="1"/>
</dbReference>
<feature type="domain" description="C3H1-type" evidence="2">
    <location>
        <begin position="332"/>
        <end position="361"/>
    </location>
</feature>
<dbReference type="SUPFAM" id="SSF63748">
    <property type="entry name" value="Tudor/PWWP/MBT"/>
    <property type="match status" value="1"/>
</dbReference>
<dbReference type="SMART" id="SM00333">
    <property type="entry name" value="TUDOR"/>
    <property type="match status" value="1"/>
</dbReference>
<sequence>MDRQTDGKRFLEALIRRGITVLGTMIQRLNESELSLKQQIDMISSVYRFVETWENVLPDTLPSEPGHSLIDFSIQNINSPELEPKQNTLALVSDGKLMASSVAEIHTPEFELPVAAYDRYLPGQIGICDITHISNIESEFYMIDQSSSGINFADILQTLQNVDTVLEDLPASSGQVFGVRVDGTILRAVRSKQTDPVFVKLLDTGEILPFDGKAMVLFELPPFYAKLPPFALKCFLDSVEGCSDIDCREYLETNLFNRSGYKVMEVGSSSLKVSLMPSTSVEMPRKTVEPRKDQEPYKVSLSTLTQAQVDELYEEPLNTTNVMKAVLGYVPRDDQRICPFYDPAIEGCFKGSRCRLEHVAKLSDGWTRDKSLHKIQIRAELVAPDVGTEMMVIPTFIVNVDEFYAHIPRQDLSKALIELQVQMNDDKIVENFRMLNHEPHFHELVFAKYSEDDLWYRARVVECYNPEVIVVFYVDYGNTAVLSLKDLRCWDDQFDYLPFQAVHCRIANAQRIREDHIEAIRQIYNDIINKPMKIQILDNLSPWEVLLFDDEDNDIGQFLVLTKLALPREPKVMDKSGTNFIPG</sequence>
<evidence type="ECO:0000313" key="5">
    <source>
        <dbReference type="Proteomes" id="UP000069940"/>
    </source>
</evidence>
<keyword evidence="5" id="KW-1185">Reference proteome</keyword>
<name>A0ABM2A2Q9_AEDAL</name>
<dbReference type="Pfam" id="PF00567">
    <property type="entry name" value="TUDOR"/>
    <property type="match status" value="1"/>
</dbReference>
<proteinExistence type="predicted"/>
<reference evidence="4" key="2">
    <citation type="submission" date="2025-05" db="UniProtKB">
        <authorList>
            <consortium name="EnsemblMetazoa"/>
        </authorList>
    </citation>
    <scope>IDENTIFICATION</scope>
    <source>
        <strain evidence="4">Foshan</strain>
    </source>
</reference>
<dbReference type="PANTHER" id="PTHR22948">
    <property type="entry name" value="TUDOR DOMAIN CONTAINING PROTEIN"/>
    <property type="match status" value="1"/>
</dbReference>
<dbReference type="Gene3D" id="2.40.50.90">
    <property type="match status" value="1"/>
</dbReference>
<dbReference type="Gene3D" id="2.30.30.140">
    <property type="match status" value="1"/>
</dbReference>
<evidence type="ECO:0008006" key="6">
    <source>
        <dbReference type="Google" id="ProtNLM"/>
    </source>
</evidence>
<evidence type="ECO:0000259" key="2">
    <source>
        <dbReference type="PROSITE" id="PS50103"/>
    </source>
</evidence>